<accession>A0ABP0VH94</accession>
<dbReference type="InterPro" id="IPR051686">
    <property type="entry name" value="Lipoprotein_DolP"/>
</dbReference>
<name>A0ABP0VH94_9BRYO</name>
<sequence length="136" mass="15713">MSEMIQRNDRHIQQDAETDLRWDPRVTIKEVNVIVSQGIVTIFGEVSNLSEKLAAKHIVKHIAGVKDVINELKVKIPDEQKQSDTEILKAITHVFLWNQQVPRDLRLSVKDSWVTLKGDVAWPFQKKQHLTPLVQF</sequence>
<dbReference type="Gene3D" id="3.30.1340.30">
    <property type="match status" value="1"/>
</dbReference>
<organism evidence="2 3">
    <name type="scientific">Sphagnum jensenii</name>
    <dbReference type="NCBI Taxonomy" id="128206"/>
    <lineage>
        <taxon>Eukaryota</taxon>
        <taxon>Viridiplantae</taxon>
        <taxon>Streptophyta</taxon>
        <taxon>Embryophyta</taxon>
        <taxon>Bryophyta</taxon>
        <taxon>Sphagnophytina</taxon>
        <taxon>Sphagnopsida</taxon>
        <taxon>Sphagnales</taxon>
        <taxon>Sphagnaceae</taxon>
        <taxon>Sphagnum</taxon>
    </lineage>
</organism>
<evidence type="ECO:0000313" key="3">
    <source>
        <dbReference type="Proteomes" id="UP001497444"/>
    </source>
</evidence>
<dbReference type="PROSITE" id="PS50914">
    <property type="entry name" value="BON"/>
    <property type="match status" value="1"/>
</dbReference>
<feature type="domain" description="BON" evidence="1">
    <location>
        <begin position="8"/>
        <end position="76"/>
    </location>
</feature>
<dbReference type="PANTHER" id="PTHR34606">
    <property type="entry name" value="BON DOMAIN-CONTAINING PROTEIN"/>
    <property type="match status" value="1"/>
</dbReference>
<dbReference type="EMBL" id="CAXAQS010000718">
    <property type="protein sequence ID" value="CAK9252867.1"/>
    <property type="molecule type" value="Genomic_DNA"/>
</dbReference>
<dbReference type="Proteomes" id="UP001497444">
    <property type="component" value="Unassembled WGS sequence"/>
</dbReference>
<reference evidence="2" key="1">
    <citation type="submission" date="2024-02" db="EMBL/GenBank/DDBJ databases">
        <authorList>
            <consortium name="ELIXIR-Norway"/>
            <consortium name="Elixir Norway"/>
        </authorList>
    </citation>
    <scope>NUCLEOTIDE SEQUENCE</scope>
</reference>
<dbReference type="PANTHER" id="PTHR34606:SF15">
    <property type="entry name" value="BON DOMAIN-CONTAINING PROTEIN"/>
    <property type="match status" value="1"/>
</dbReference>
<evidence type="ECO:0000259" key="1">
    <source>
        <dbReference type="PROSITE" id="PS50914"/>
    </source>
</evidence>
<dbReference type="Pfam" id="PF04972">
    <property type="entry name" value="BON"/>
    <property type="match status" value="2"/>
</dbReference>
<dbReference type="InterPro" id="IPR007055">
    <property type="entry name" value="BON_dom"/>
</dbReference>
<gene>
    <name evidence="2" type="ORF">CSSPJE1EN1_LOCUS28245</name>
</gene>
<proteinExistence type="predicted"/>
<protein>
    <recommendedName>
        <fullName evidence="1">BON domain-containing protein</fullName>
    </recommendedName>
</protein>
<evidence type="ECO:0000313" key="2">
    <source>
        <dbReference type="EMBL" id="CAK9252867.1"/>
    </source>
</evidence>
<keyword evidence="3" id="KW-1185">Reference proteome</keyword>
<comment type="caution">
    <text evidence="2">The sequence shown here is derived from an EMBL/GenBank/DDBJ whole genome shotgun (WGS) entry which is preliminary data.</text>
</comment>